<dbReference type="GO" id="GO:0003677">
    <property type="term" value="F:DNA binding"/>
    <property type="evidence" value="ECO:0007669"/>
    <property type="project" value="UniProtKB-UniRule"/>
</dbReference>
<dbReference type="AlphaFoldDB" id="A0A1N7IS78"/>
<dbReference type="Gene3D" id="1.10.357.10">
    <property type="entry name" value="Tetracycline Repressor, domain 2"/>
    <property type="match status" value="1"/>
</dbReference>
<evidence type="ECO:0000313" key="6">
    <source>
        <dbReference type="EMBL" id="SIS39942.1"/>
    </source>
</evidence>
<dbReference type="InterPro" id="IPR050624">
    <property type="entry name" value="HTH-type_Tx_Regulator"/>
</dbReference>
<evidence type="ECO:0000313" key="5">
    <source>
        <dbReference type="EMBL" id="AZA98260.1"/>
    </source>
</evidence>
<reference evidence="6 7" key="1">
    <citation type="submission" date="2017-01" db="EMBL/GenBank/DDBJ databases">
        <authorList>
            <person name="Mah S.A."/>
            <person name="Swanson W.J."/>
            <person name="Moy G.W."/>
            <person name="Vacquier V.D."/>
        </authorList>
    </citation>
    <scope>NUCLEOTIDE SEQUENCE [LARGE SCALE GENOMIC DNA]</scope>
    <source>
        <strain evidence="6 7">DSM 16927</strain>
    </source>
</reference>
<protein>
    <submittedName>
        <fullName evidence="5">TetR/AcrR family transcriptional regulator</fullName>
    </submittedName>
    <submittedName>
        <fullName evidence="6">Transcriptional regulator, TetR family</fullName>
    </submittedName>
</protein>
<organism evidence="6 7">
    <name type="scientific">Chryseobacterium joostei</name>
    <dbReference type="NCBI Taxonomy" id="112234"/>
    <lineage>
        <taxon>Bacteria</taxon>
        <taxon>Pseudomonadati</taxon>
        <taxon>Bacteroidota</taxon>
        <taxon>Flavobacteriia</taxon>
        <taxon>Flavobacteriales</taxon>
        <taxon>Weeksellaceae</taxon>
        <taxon>Chryseobacterium group</taxon>
        <taxon>Chryseobacterium</taxon>
    </lineage>
</organism>
<dbReference type="PROSITE" id="PS50977">
    <property type="entry name" value="HTH_TETR_2"/>
    <property type="match status" value="1"/>
</dbReference>
<sequence>MKKEPPKNNKPRKEITGSIRNKERTQQKLINAVGAVLKEKGYAGISIPNIIKKAKVDRRLIYTYYGGLDNLVEEYLNSRDYWMTKVAPQVQEIAFKSEHFGEKQIVEILHTLYDAVDISPDLQKMILWQISEYHDKLRALVDKREELGKPLFEATDKDFKGTDINLRAIMAVQIAGIYYLNLHAKSNRSTFCEIELNSEEGKKQIKEALTLMMKMVYEKRNL</sequence>
<evidence type="ECO:0000256" key="3">
    <source>
        <dbReference type="SAM" id="MobiDB-lite"/>
    </source>
</evidence>
<dbReference type="Pfam" id="PF00440">
    <property type="entry name" value="TetR_N"/>
    <property type="match status" value="1"/>
</dbReference>
<dbReference type="EMBL" id="FTNZ01000006">
    <property type="protein sequence ID" value="SIS39942.1"/>
    <property type="molecule type" value="Genomic_DNA"/>
</dbReference>
<dbReference type="RefSeq" id="WP_076355891.1">
    <property type="nucleotide sequence ID" value="NZ_CP033926.1"/>
</dbReference>
<reference evidence="5 8" key="2">
    <citation type="submission" date="2018-11" db="EMBL/GenBank/DDBJ databases">
        <title>Proposal to divide the Flavobacteriaceae and reorganize its genera based on Amino Acid Identity values calculated from whole genome sequences.</title>
        <authorList>
            <person name="Nicholson A.C."/>
            <person name="Gulvik C.A."/>
            <person name="Whitney A.M."/>
            <person name="Humrighouse B.W."/>
            <person name="Bell M."/>
            <person name="Holmes B."/>
            <person name="Steigerwalt A.G."/>
            <person name="Villarma A."/>
            <person name="Sheth M."/>
            <person name="Batra D."/>
            <person name="Pryor J."/>
            <person name="Bernardet J.-F."/>
            <person name="Hugo C."/>
            <person name="Kampfer P."/>
            <person name="Newman J."/>
            <person name="McQuiston J.R."/>
        </authorList>
    </citation>
    <scope>NUCLEOTIDE SEQUENCE [LARGE SCALE GENOMIC DNA]</scope>
    <source>
        <strain evidence="5 8">DSM 16927</strain>
    </source>
</reference>
<evidence type="ECO:0000313" key="7">
    <source>
        <dbReference type="Proteomes" id="UP000186106"/>
    </source>
</evidence>
<dbReference type="EMBL" id="CP033926">
    <property type="protein sequence ID" value="AZA98260.1"/>
    <property type="molecule type" value="Genomic_DNA"/>
</dbReference>
<evidence type="ECO:0000313" key="8">
    <source>
        <dbReference type="Proteomes" id="UP000279541"/>
    </source>
</evidence>
<dbReference type="PANTHER" id="PTHR43479">
    <property type="entry name" value="ACREF/ENVCD OPERON REPRESSOR-RELATED"/>
    <property type="match status" value="1"/>
</dbReference>
<keyword evidence="1 2" id="KW-0238">DNA-binding</keyword>
<keyword evidence="8" id="KW-1185">Reference proteome</keyword>
<dbReference type="InterPro" id="IPR009057">
    <property type="entry name" value="Homeodomain-like_sf"/>
</dbReference>
<evidence type="ECO:0000256" key="2">
    <source>
        <dbReference type="PROSITE-ProRule" id="PRU00335"/>
    </source>
</evidence>
<dbReference type="SUPFAM" id="SSF46689">
    <property type="entry name" value="Homeodomain-like"/>
    <property type="match status" value="1"/>
</dbReference>
<dbReference type="STRING" id="112234.SAMN05421768_106333"/>
<gene>
    <name evidence="5" type="ORF">EG359_00980</name>
    <name evidence="6" type="ORF">SAMN05421768_106333</name>
</gene>
<evidence type="ECO:0000256" key="1">
    <source>
        <dbReference type="ARBA" id="ARBA00023125"/>
    </source>
</evidence>
<feature type="region of interest" description="Disordered" evidence="3">
    <location>
        <begin position="1"/>
        <end position="20"/>
    </location>
</feature>
<proteinExistence type="predicted"/>
<dbReference type="Proteomes" id="UP000186106">
    <property type="component" value="Unassembled WGS sequence"/>
</dbReference>
<dbReference type="InterPro" id="IPR001647">
    <property type="entry name" value="HTH_TetR"/>
</dbReference>
<dbReference type="KEGG" id="cjt:EG359_00980"/>
<dbReference type="OrthoDB" id="836882at2"/>
<name>A0A1N7IS78_9FLAO</name>
<dbReference type="PANTHER" id="PTHR43479:SF11">
    <property type="entry name" value="ACREF_ENVCD OPERON REPRESSOR-RELATED"/>
    <property type="match status" value="1"/>
</dbReference>
<dbReference type="Proteomes" id="UP000279541">
    <property type="component" value="Chromosome"/>
</dbReference>
<accession>A0A1N7IS78</accession>
<feature type="DNA-binding region" description="H-T-H motif" evidence="2">
    <location>
        <begin position="46"/>
        <end position="65"/>
    </location>
</feature>
<feature type="domain" description="HTH tetR-type" evidence="4">
    <location>
        <begin position="23"/>
        <end position="83"/>
    </location>
</feature>
<evidence type="ECO:0000259" key="4">
    <source>
        <dbReference type="PROSITE" id="PS50977"/>
    </source>
</evidence>